<reference evidence="1 2" key="1">
    <citation type="submission" date="2016-10" db="EMBL/GenBank/DDBJ databases">
        <authorList>
            <person name="Varghese N."/>
            <person name="Submissions S."/>
        </authorList>
    </citation>
    <scope>NUCLEOTIDE SEQUENCE [LARGE SCALE GENOMIC DNA]</scope>
    <source>
        <strain evidence="1 2">CGMCC 1.7734</strain>
    </source>
</reference>
<protein>
    <submittedName>
        <fullName evidence="1">BNR repeat-like domain-containing protein</fullName>
    </submittedName>
</protein>
<dbReference type="Proteomes" id="UP000198733">
    <property type="component" value="Unassembled WGS sequence"/>
</dbReference>
<gene>
    <name evidence="1" type="ORF">SAMN05216232_2476</name>
</gene>
<dbReference type="CDD" id="cd15482">
    <property type="entry name" value="Sialidase_non-viral"/>
    <property type="match status" value="1"/>
</dbReference>
<organism evidence="1 2">
    <name type="scientific">Virgibacillus subterraneus</name>
    <dbReference type="NCBI Taxonomy" id="621109"/>
    <lineage>
        <taxon>Bacteria</taxon>
        <taxon>Bacillati</taxon>
        <taxon>Bacillota</taxon>
        <taxon>Bacilli</taxon>
        <taxon>Bacillales</taxon>
        <taxon>Bacillaceae</taxon>
        <taxon>Virgibacillus</taxon>
    </lineage>
</organism>
<keyword evidence="2" id="KW-1185">Reference proteome</keyword>
<dbReference type="InterPro" id="IPR036278">
    <property type="entry name" value="Sialidase_sf"/>
</dbReference>
<name>A0A1H9G5Z3_9BACI</name>
<proteinExistence type="predicted"/>
<dbReference type="Gene3D" id="2.120.10.10">
    <property type="match status" value="1"/>
</dbReference>
<dbReference type="EMBL" id="FOEH01000003">
    <property type="protein sequence ID" value="SEQ45519.1"/>
    <property type="molecule type" value="Genomic_DNA"/>
</dbReference>
<dbReference type="SUPFAM" id="SSF50939">
    <property type="entry name" value="Sialidases"/>
    <property type="match status" value="1"/>
</dbReference>
<evidence type="ECO:0000313" key="2">
    <source>
        <dbReference type="Proteomes" id="UP000198733"/>
    </source>
</evidence>
<accession>A0A1H9G5Z3</accession>
<dbReference type="RefSeq" id="WP_092504609.1">
    <property type="nucleotide sequence ID" value="NZ_FOEH01000003.1"/>
</dbReference>
<sequence>MYSIKVIEEGFVFDNPLPQLRSRHAYFPSLTMMDDGSIMATYVMGEAFESVDLTTMLVRSTDVGKSWKVLGPLLDKSKLEVQVSDTLKIGKVNGDRLVAVGYCFPRENAELPVANSETGGVLEDYIIFLESNDYGHSWERVEKLDTSFSEPVEASAPVSVLKNGRMAMPIANFPKWNGVFDDRPCGRLMVSDDCGKTWGDDAVTMRFKESSILVYEQRMCQLADGTIIVIAWNEDMQSGKTLPNHFSISTDNGTSFSQPRSTGIMGQTANLVHIDKNLIMAFHCIRKDTDKPGIYAYMVDLSKGEWNILFEEVVWEPKMPLKSSHTMAEVFSSLKFGQPSAIPIGNNEYIMVNWVIEEGQGRIYWRKLKVEVKSS</sequence>
<comment type="caution">
    <text evidence="1">The sequence shown here is derived from an EMBL/GenBank/DDBJ whole genome shotgun (WGS) entry which is preliminary data.</text>
</comment>
<evidence type="ECO:0000313" key="1">
    <source>
        <dbReference type="EMBL" id="SEQ45519.1"/>
    </source>
</evidence>